<feature type="domain" description="PBP" evidence="1">
    <location>
        <begin position="140"/>
        <end position="325"/>
    </location>
</feature>
<dbReference type="Pfam" id="PF12727">
    <property type="entry name" value="PBP_like"/>
    <property type="match status" value="1"/>
</dbReference>
<accession>A0A1I3EVC9</accession>
<sequence length="358" mass="39752">MIKVEIAPVWRFQRSGETRGLEITLDLLSDIRSTGKLSVAAARAGMSYRHAWNLIEKWSAFFEAPLVERRQGSGTSLTPFGDKLVWAAERLEARLRPLLQNLSQELQTEVNQTLSSGRLVLRVRASHGFAVPKLRELLARDFESGVDFRYVSNANSLVSLAEDSCDLAGIHLPRGELRARTVAMTRGWLDHNDHRVISFVTREMGLIVKQGNPLDIRSVEDLARPEVHFVNRDPDSGTRILLDQILALRQVSPAAINGYSHAEFTHAAVAAYVASGFADVAFGVEAAARQFGLDFVPLLIEDYVFVCRCQILGHPAMARVLAVMQGPEFAESISTLPGYRVHEPGVIKTIREVFRARG</sequence>
<reference evidence="2 3" key="1">
    <citation type="submission" date="2016-10" db="EMBL/GenBank/DDBJ databases">
        <authorList>
            <person name="de Groot N.N."/>
        </authorList>
    </citation>
    <scope>NUCLEOTIDE SEQUENCE [LARGE SCALE GENOMIC DNA]</scope>
    <source>
        <strain evidence="2 3">DSM 8537</strain>
    </source>
</reference>
<keyword evidence="3" id="KW-1185">Reference proteome</keyword>
<gene>
    <name evidence="2" type="ORF">SAMN04488021_15510</name>
</gene>
<dbReference type="Gene3D" id="1.10.10.10">
    <property type="entry name" value="Winged helix-like DNA-binding domain superfamily/Winged helix DNA-binding domain"/>
    <property type="match status" value="1"/>
</dbReference>
<dbReference type="RefSeq" id="WP_074970912.1">
    <property type="nucleotide sequence ID" value="NZ_CBCRYP010000018.1"/>
</dbReference>
<dbReference type="SUPFAM" id="SSF46785">
    <property type="entry name" value="Winged helix' DNA-binding domain"/>
    <property type="match status" value="1"/>
</dbReference>
<dbReference type="InterPro" id="IPR036390">
    <property type="entry name" value="WH_DNA-bd_sf"/>
</dbReference>
<dbReference type="SUPFAM" id="SSF53850">
    <property type="entry name" value="Periplasmic binding protein-like II"/>
    <property type="match status" value="1"/>
</dbReference>
<dbReference type="InterPro" id="IPR051815">
    <property type="entry name" value="Molybdate_resp_trans_reg"/>
</dbReference>
<dbReference type="Gene3D" id="3.40.190.10">
    <property type="entry name" value="Periplasmic binding protein-like II"/>
    <property type="match status" value="2"/>
</dbReference>
<dbReference type="AlphaFoldDB" id="A0A1I3EVC9"/>
<protein>
    <submittedName>
        <fullName evidence="2">ModE molybdate transport repressor domain-containing protein</fullName>
    </submittedName>
</protein>
<name>A0A1I3EVC9_9RHOB</name>
<dbReference type="OrthoDB" id="9800709at2"/>
<dbReference type="PANTHER" id="PTHR30432">
    <property type="entry name" value="TRANSCRIPTIONAL REGULATOR MODE"/>
    <property type="match status" value="1"/>
</dbReference>
<evidence type="ECO:0000259" key="1">
    <source>
        <dbReference type="Pfam" id="PF12727"/>
    </source>
</evidence>
<dbReference type="EMBL" id="FOPU01000055">
    <property type="protein sequence ID" value="SFI02929.1"/>
    <property type="molecule type" value="Genomic_DNA"/>
</dbReference>
<dbReference type="Proteomes" id="UP000183635">
    <property type="component" value="Unassembled WGS sequence"/>
</dbReference>
<dbReference type="InterPro" id="IPR024370">
    <property type="entry name" value="PBP_domain"/>
</dbReference>
<organism evidence="2 3">
    <name type="scientific">Paracoccus aminovorans</name>
    <dbReference type="NCBI Taxonomy" id="34004"/>
    <lineage>
        <taxon>Bacteria</taxon>
        <taxon>Pseudomonadati</taxon>
        <taxon>Pseudomonadota</taxon>
        <taxon>Alphaproteobacteria</taxon>
        <taxon>Rhodobacterales</taxon>
        <taxon>Paracoccaceae</taxon>
        <taxon>Paracoccus</taxon>
    </lineage>
</organism>
<evidence type="ECO:0000313" key="3">
    <source>
        <dbReference type="Proteomes" id="UP000183635"/>
    </source>
</evidence>
<dbReference type="PANTHER" id="PTHR30432:SF1">
    <property type="entry name" value="DNA-BINDING TRANSCRIPTIONAL DUAL REGULATOR MODE"/>
    <property type="match status" value="1"/>
</dbReference>
<evidence type="ECO:0000313" key="2">
    <source>
        <dbReference type="EMBL" id="SFI02929.1"/>
    </source>
</evidence>
<dbReference type="STRING" id="34004.SAMN04488021_15510"/>
<proteinExistence type="predicted"/>
<dbReference type="InterPro" id="IPR036388">
    <property type="entry name" value="WH-like_DNA-bd_sf"/>
</dbReference>